<dbReference type="InterPro" id="IPR021145">
    <property type="entry name" value="Portal_protein_SPP1_Gp6-like"/>
</dbReference>
<evidence type="ECO:0000256" key="1">
    <source>
        <dbReference type="SAM" id="MobiDB-lite"/>
    </source>
</evidence>
<evidence type="ECO:0008006" key="4">
    <source>
        <dbReference type="Google" id="ProtNLM"/>
    </source>
</evidence>
<evidence type="ECO:0000313" key="2">
    <source>
        <dbReference type="EMBL" id="GII42939.1"/>
    </source>
</evidence>
<gene>
    <name evidence="2" type="ORF">Pph01_79420</name>
</gene>
<dbReference type="AlphaFoldDB" id="A0A8J3UCH2"/>
<dbReference type="EMBL" id="BOOP01000048">
    <property type="protein sequence ID" value="GII42939.1"/>
    <property type="molecule type" value="Genomic_DNA"/>
</dbReference>
<name>A0A8J3UCH2_9ACTN</name>
<organism evidence="2 3">
    <name type="scientific">Planotetraspora phitsanulokensis</name>
    <dbReference type="NCBI Taxonomy" id="575192"/>
    <lineage>
        <taxon>Bacteria</taxon>
        <taxon>Bacillati</taxon>
        <taxon>Actinomycetota</taxon>
        <taxon>Actinomycetes</taxon>
        <taxon>Streptosporangiales</taxon>
        <taxon>Streptosporangiaceae</taxon>
        <taxon>Planotetraspora</taxon>
    </lineage>
</organism>
<evidence type="ECO:0000313" key="3">
    <source>
        <dbReference type="Proteomes" id="UP000622547"/>
    </source>
</evidence>
<proteinExistence type="predicted"/>
<dbReference type="Pfam" id="PF05133">
    <property type="entry name" value="SPP1_portal"/>
    <property type="match status" value="1"/>
</dbReference>
<sequence>MPLPEHDQKWPPPDQHKQLRLYTQHGAWYAGDAEVLSQVYGGGTRPAVGMDPKGWDRPNSRMSGYINRMSRWFWGTPTPAGQSRATKLHIPIAADIASTSADLLFAEPPTLKLKGKTGQKRIDSVLHEAGVYGSLLEAGELGAAYGGVYLRVGWDTEMCDHPVVDALPPDSAVPEFRTGRLSAVTFWRVVREDDGEVWRHLERHEKGRVYHGLYLGDEDTLGMAVPLEDDPATAEYAKIVDSDGGFDSGYPKGLLVHYVPNMRPHRKLRGTALGRSDYDGTEPMMDALDEAWTSWMRDLRLGKGRIIVPDVYLTNMGKGQGAMWDPDREVYSGLQMLPSPDGGSMITLSQFAIRVAEHAETCKSLFTQIVRSAGYSVQSFGEGGDGQAQTATEIHMQRHRSYSTRGRKIGYWTPALAWLTEAMLSVDHAVFKTKAVAERGVIEWPDGVQPDPEALSRTLDMLNRAQAASLDTKIRMLHPDWDEDQVQAEKERLRDELGLNVPDPATMKESFVPDAGEE</sequence>
<feature type="region of interest" description="Disordered" evidence="1">
    <location>
        <begin position="496"/>
        <end position="518"/>
    </location>
</feature>
<reference evidence="2 3" key="1">
    <citation type="submission" date="2021-01" db="EMBL/GenBank/DDBJ databases">
        <title>Whole genome shotgun sequence of Planotetraspora phitsanulokensis NBRC 104273.</title>
        <authorList>
            <person name="Komaki H."/>
            <person name="Tamura T."/>
        </authorList>
    </citation>
    <scope>NUCLEOTIDE SEQUENCE [LARGE SCALE GENOMIC DNA]</scope>
    <source>
        <strain evidence="2 3">NBRC 104273</strain>
    </source>
</reference>
<dbReference type="RefSeq" id="WP_204078351.1">
    <property type="nucleotide sequence ID" value="NZ_BOOP01000048.1"/>
</dbReference>
<dbReference type="Proteomes" id="UP000622547">
    <property type="component" value="Unassembled WGS sequence"/>
</dbReference>
<keyword evidence="3" id="KW-1185">Reference proteome</keyword>
<protein>
    <recommendedName>
        <fullName evidence="4">Phage portal protein</fullName>
    </recommendedName>
</protein>
<comment type="caution">
    <text evidence="2">The sequence shown here is derived from an EMBL/GenBank/DDBJ whole genome shotgun (WGS) entry which is preliminary data.</text>
</comment>
<accession>A0A8J3UCH2</accession>